<protein>
    <recommendedName>
        <fullName evidence="3">Phage tail protein</fullName>
    </recommendedName>
</protein>
<name>A0AAW5MUP5_9ESCH</name>
<proteinExistence type="predicted"/>
<comment type="caution">
    <text evidence="1">The sequence shown here is derived from an EMBL/GenBank/DDBJ whole genome shotgun (WGS) entry which is preliminary data.</text>
</comment>
<evidence type="ECO:0000313" key="1">
    <source>
        <dbReference type="EMBL" id="MCR6679385.1"/>
    </source>
</evidence>
<feature type="non-terminal residue" evidence="1">
    <location>
        <position position="1"/>
    </location>
</feature>
<organism evidence="1 2">
    <name type="scientific">Escherichia marmotae</name>
    <dbReference type="NCBI Taxonomy" id="1499973"/>
    <lineage>
        <taxon>Bacteria</taxon>
        <taxon>Pseudomonadati</taxon>
        <taxon>Pseudomonadota</taxon>
        <taxon>Gammaproteobacteria</taxon>
        <taxon>Enterobacterales</taxon>
        <taxon>Enterobacteriaceae</taxon>
        <taxon>Escherichia</taxon>
    </lineage>
</organism>
<accession>A0AAW5MUP5</accession>
<feature type="non-terminal residue" evidence="1">
    <location>
        <position position="83"/>
    </location>
</feature>
<dbReference type="Proteomes" id="UP001206878">
    <property type="component" value="Unassembled WGS sequence"/>
</dbReference>
<dbReference type="EMBL" id="JANPXH010001201">
    <property type="protein sequence ID" value="MCR6679385.1"/>
    <property type="molecule type" value="Genomic_DNA"/>
</dbReference>
<sequence length="83" mass="9024">FNKSGVSQFGPAANNTLWSGFGGPCQTENAGDPVVLYDQLADRWLLTQFTSAGPTWYNCLALSTTADPTGTYYRWAFTTGSNF</sequence>
<dbReference type="AlphaFoldDB" id="A0AAW5MUP5"/>
<evidence type="ECO:0008006" key="3">
    <source>
        <dbReference type="Google" id="ProtNLM"/>
    </source>
</evidence>
<evidence type="ECO:0000313" key="2">
    <source>
        <dbReference type="Proteomes" id="UP001206878"/>
    </source>
</evidence>
<reference evidence="1" key="1">
    <citation type="submission" date="2022-07" db="EMBL/GenBank/DDBJ databases">
        <title>Diversity of ethanolamine utilization by human commensal Escherichia coli.</title>
        <authorList>
            <person name="Jubelin G."/>
        </authorList>
    </citation>
    <scope>NUCLEOTIDE SEQUENCE</scope>
    <source>
        <strain evidence="1">S1</strain>
    </source>
</reference>
<gene>
    <name evidence="1" type="ORF">NVV43_28420</name>
</gene>